<protein>
    <submittedName>
        <fullName evidence="2">DUF4214 domain-containing protein</fullName>
    </submittedName>
</protein>
<evidence type="ECO:0000313" key="2">
    <source>
        <dbReference type="EMBL" id="TBL75380.1"/>
    </source>
</evidence>
<accession>A0A4Q9DLS5</accession>
<dbReference type="AlphaFoldDB" id="A0A4Q9DLS5"/>
<evidence type="ECO:0000313" key="3">
    <source>
        <dbReference type="Proteomes" id="UP000293142"/>
    </source>
</evidence>
<reference evidence="2 3" key="1">
    <citation type="submission" date="2019-02" db="EMBL/GenBank/DDBJ databases">
        <title>Paenibacillus sp. nov., isolated from surface-sterilized tissue of Thalictrum simplex L.</title>
        <authorList>
            <person name="Tuo L."/>
        </authorList>
    </citation>
    <scope>NUCLEOTIDE SEQUENCE [LARGE SCALE GENOMIC DNA]</scope>
    <source>
        <strain evidence="2 3">N2SHLJ1</strain>
    </source>
</reference>
<evidence type="ECO:0000259" key="1">
    <source>
        <dbReference type="Pfam" id="PF13946"/>
    </source>
</evidence>
<keyword evidence="3" id="KW-1185">Reference proteome</keyword>
<name>A0A4Q9DLS5_9BACL</name>
<feature type="domain" description="DUF4214" evidence="1">
    <location>
        <begin position="116"/>
        <end position="166"/>
    </location>
</feature>
<dbReference type="EMBL" id="SIRE01000017">
    <property type="protein sequence ID" value="TBL75380.1"/>
    <property type="molecule type" value="Genomic_DNA"/>
</dbReference>
<dbReference type="Proteomes" id="UP000293142">
    <property type="component" value="Unassembled WGS sequence"/>
</dbReference>
<sequence length="198" mass="22645">MRWPDNTENASRPCCPKRGRTVKLIHKFQSVLRLEGIPLILQLYLQILNRIPAFAEVRIHLHSAYNDNKIRLFYSFLESAECRKLTVSGEIAAHPLGEDGSGGTALEVIRDMLQMDGEAFIVRLYQEILNRYPATHELARHLPALQSGVRGKWELLMMFIRSQEAGTLLMQPYSGDTQAKDLMQTLDTLMHIWSAGRR</sequence>
<organism evidence="2 3">
    <name type="scientific">Paenibacillus thalictri</name>
    <dbReference type="NCBI Taxonomy" id="2527873"/>
    <lineage>
        <taxon>Bacteria</taxon>
        <taxon>Bacillati</taxon>
        <taxon>Bacillota</taxon>
        <taxon>Bacilli</taxon>
        <taxon>Bacillales</taxon>
        <taxon>Paenibacillaceae</taxon>
        <taxon>Paenibacillus</taxon>
    </lineage>
</organism>
<dbReference type="Pfam" id="PF13946">
    <property type="entry name" value="DUF4214"/>
    <property type="match status" value="1"/>
</dbReference>
<gene>
    <name evidence="2" type="ORF">EYB31_23555</name>
</gene>
<comment type="caution">
    <text evidence="2">The sequence shown here is derived from an EMBL/GenBank/DDBJ whole genome shotgun (WGS) entry which is preliminary data.</text>
</comment>
<dbReference type="OrthoDB" id="9797829at2"/>
<proteinExistence type="predicted"/>
<dbReference type="InterPro" id="IPR025282">
    <property type="entry name" value="DUF4214"/>
</dbReference>